<dbReference type="HOGENOM" id="CLU_484726_0_0_3"/>
<dbReference type="InterPro" id="IPR021787">
    <property type="entry name" value="DUF3352"/>
</dbReference>
<dbReference type="PROSITE" id="PS51257">
    <property type="entry name" value="PROKAR_LIPOPROTEIN"/>
    <property type="match status" value="1"/>
</dbReference>
<reference evidence="1" key="1">
    <citation type="submission" date="2009-01" db="EMBL/GenBank/DDBJ databases">
        <title>Complete sequence of chromosome Cyanothece sp. PCC 7425.</title>
        <authorList>
            <consortium name="US DOE Joint Genome Institute"/>
            <person name="Lucas S."/>
            <person name="Copeland A."/>
            <person name="Lapidus A."/>
            <person name="Glavina del Rio T."/>
            <person name="Dalin E."/>
            <person name="Tice H."/>
            <person name="Bruce D."/>
            <person name="Goodwin L."/>
            <person name="Pitluck S."/>
            <person name="Sims D."/>
            <person name="Meineke L."/>
            <person name="Brettin T."/>
            <person name="Detter J.C."/>
            <person name="Han C."/>
            <person name="Larimer F."/>
            <person name="Land M."/>
            <person name="Hauser L."/>
            <person name="Kyrpides N."/>
            <person name="Ovchinnikova G."/>
            <person name="Liberton M."/>
            <person name="Stoeckel J."/>
            <person name="Banerjee A."/>
            <person name="Singh A."/>
            <person name="Page L."/>
            <person name="Sato H."/>
            <person name="Zhao L."/>
            <person name="Sherman L."/>
            <person name="Pakrasi H."/>
            <person name="Richardson P."/>
        </authorList>
    </citation>
    <scope>NUCLEOTIDE SEQUENCE</scope>
    <source>
        <strain evidence="1">PCC 7425</strain>
    </source>
</reference>
<name>B8HQ17_CYAP4</name>
<dbReference type="KEGG" id="cyn:Cyan7425_5121"/>
<dbReference type="AlphaFoldDB" id="B8HQ17"/>
<organism evidence="1">
    <name type="scientific">Cyanothece sp. (strain PCC 7425 / ATCC 29141)</name>
    <dbReference type="NCBI Taxonomy" id="395961"/>
    <lineage>
        <taxon>Bacteria</taxon>
        <taxon>Bacillati</taxon>
        <taxon>Cyanobacteriota</taxon>
        <taxon>Cyanophyceae</taxon>
        <taxon>Gomontiellales</taxon>
        <taxon>Cyanothecaceae</taxon>
        <taxon>Cyanothece</taxon>
    </lineage>
</organism>
<dbReference type="STRING" id="395961.Cyan7425_5121"/>
<proteinExistence type="predicted"/>
<evidence type="ECO:0000313" key="1">
    <source>
        <dbReference type="EMBL" id="ACL47414.1"/>
    </source>
</evidence>
<dbReference type="EMBL" id="CP001344">
    <property type="protein sequence ID" value="ACL47414.1"/>
    <property type="molecule type" value="Genomic_DNA"/>
</dbReference>
<dbReference type="OrthoDB" id="451203at2"/>
<dbReference type="Pfam" id="PF11832">
    <property type="entry name" value="DUF3352"/>
    <property type="match status" value="1"/>
</dbReference>
<sequence length="569" mass="62239">MDLRKFFKSLAAMAIGIMLLVIASGCSAKLPQGRVATPAAAMFIPRQAPLVFSLLVNPQQLPPLTQSGQRQTSLDAKQLLQSLLAKFGVDYNKEVQPWLGEEVTLSLTTLDLDRQPQNGQQPGYLFALAVDQPERGREFLQKFWERQTLAGTKLSQERYQGVQLTATIASQPPLTPARKSKKGKAVPLPSLATALVGNDFVLLANDPRVLRNAINNVQAADLGLAEADFYQQALASLDQKRIGLVFANLPELSQWHRQPAATSSQEPSPPTYDRLVASLSLDPQGLVLDTALVAAPGVELPVGAPTLDHVPETLQSLPANTALALTGTDLSQTWARLNQSLQGYNVLANLIKQPLITAQHRWNLDLPADIFAWVEGEYSLGLIPVQRSTQLDWLFAVEDQEQVEQGIAHLDQLAVQQGFSTGNLSVQQQDLVAWTKLQTAPAPVPASKARTTSQPSPSPLLSAEVVGVHRHQGDRTLLASSLTALEPTASPLATDPDFKQAIAPLDLPNQGYVYLNWPQLRPWLEERFPLLQTVETLASPLFDHLKSLSLTSYSAQEPIQRNRIYVRLS</sequence>
<protein>
    <recommendedName>
        <fullName evidence="2">DUF3352 domain-containing protein</fullName>
    </recommendedName>
</protein>
<gene>
    <name evidence="1" type="ordered locus">Cyan7425_5121</name>
</gene>
<accession>B8HQ17</accession>
<dbReference type="eggNOG" id="COG3040">
    <property type="taxonomic scope" value="Bacteria"/>
</dbReference>
<evidence type="ECO:0008006" key="2">
    <source>
        <dbReference type="Google" id="ProtNLM"/>
    </source>
</evidence>